<dbReference type="PROSITE" id="PS50928">
    <property type="entry name" value="ABC_TM1"/>
    <property type="match status" value="1"/>
</dbReference>
<reference evidence="9 10" key="1">
    <citation type="submission" date="2019-03" db="EMBL/GenBank/DDBJ databases">
        <title>Draft genome sequences of novel Actinobacteria.</title>
        <authorList>
            <person name="Sahin N."/>
            <person name="Ay H."/>
            <person name="Saygin H."/>
        </authorList>
    </citation>
    <scope>NUCLEOTIDE SEQUENCE [LARGE SCALE GENOMIC DNA]</scope>
    <source>
        <strain evidence="9 10">5K138</strain>
    </source>
</reference>
<comment type="caution">
    <text evidence="9">The sequence shown here is derived from an EMBL/GenBank/DDBJ whole genome shotgun (WGS) entry which is preliminary data.</text>
</comment>
<proteinExistence type="inferred from homology"/>
<comment type="subcellular location">
    <subcellularLocation>
        <location evidence="1 7">Cell membrane</location>
        <topology evidence="1 7">Multi-pass membrane protein</topology>
    </subcellularLocation>
</comment>
<protein>
    <submittedName>
        <fullName evidence="9">Carbohydrate ABC transporter permease</fullName>
    </submittedName>
</protein>
<dbReference type="InterPro" id="IPR050901">
    <property type="entry name" value="BP-dep_ABC_trans_perm"/>
</dbReference>
<name>A0A4R5DN46_9ACTN</name>
<dbReference type="PANTHER" id="PTHR32243:SF18">
    <property type="entry name" value="INNER MEMBRANE ABC TRANSPORTER PERMEASE PROTEIN YCJP"/>
    <property type="match status" value="1"/>
</dbReference>
<keyword evidence="5 7" id="KW-1133">Transmembrane helix</keyword>
<feature type="domain" description="ABC transmembrane type-1" evidence="8">
    <location>
        <begin position="75"/>
        <end position="275"/>
    </location>
</feature>
<keyword evidence="3" id="KW-1003">Cell membrane</keyword>
<evidence type="ECO:0000259" key="8">
    <source>
        <dbReference type="PROSITE" id="PS50928"/>
    </source>
</evidence>
<dbReference type="InterPro" id="IPR035906">
    <property type="entry name" value="MetI-like_sf"/>
</dbReference>
<feature type="transmembrane region" description="Helical" evidence="7">
    <location>
        <begin position="17"/>
        <end position="39"/>
    </location>
</feature>
<evidence type="ECO:0000256" key="7">
    <source>
        <dbReference type="RuleBase" id="RU363032"/>
    </source>
</evidence>
<evidence type="ECO:0000256" key="5">
    <source>
        <dbReference type="ARBA" id="ARBA00022989"/>
    </source>
</evidence>
<dbReference type="OrthoDB" id="9794684at2"/>
<dbReference type="InterPro" id="IPR000515">
    <property type="entry name" value="MetI-like"/>
</dbReference>
<dbReference type="GO" id="GO:0055085">
    <property type="term" value="P:transmembrane transport"/>
    <property type="evidence" value="ECO:0007669"/>
    <property type="project" value="InterPro"/>
</dbReference>
<dbReference type="RefSeq" id="WP_131892312.1">
    <property type="nucleotide sequence ID" value="NZ_SMKZ01000005.1"/>
</dbReference>
<keyword evidence="2 7" id="KW-0813">Transport</keyword>
<evidence type="ECO:0000256" key="1">
    <source>
        <dbReference type="ARBA" id="ARBA00004651"/>
    </source>
</evidence>
<feature type="transmembrane region" description="Helical" evidence="7">
    <location>
        <begin position="197"/>
        <end position="218"/>
    </location>
</feature>
<dbReference type="AlphaFoldDB" id="A0A4R5DN46"/>
<dbReference type="GO" id="GO:0005886">
    <property type="term" value="C:plasma membrane"/>
    <property type="evidence" value="ECO:0007669"/>
    <property type="project" value="UniProtKB-SubCell"/>
</dbReference>
<sequence>MSTLAATRPRRRGAPHWLLYPLAVAFAALVLLPVGYLVLVSLQPRDVAGTTLAPDGLSLRAFAEVWQVVDLAGFLRNSLVVSAATAVASSVIGLATAYVLARFRFRGRELFRTSLLAAYTTPGIVVMIPLYVVYVQIQNLFSVQIIGSLPLLVVTYLSFSLPYSIWMLTGYLAALPESIEEAAIIDGAGRIRMLASVVLPLALPAVVVTAVFSFVLAWNDVLFASVLTSNDTRTVGVGMQIFVTTAAEGGLPQWNNLMAAGLVTALPAVVLFIVIQRYLISGLTAGSVKG</sequence>
<dbReference type="Gene3D" id="1.10.3720.10">
    <property type="entry name" value="MetI-like"/>
    <property type="match status" value="1"/>
</dbReference>
<organism evidence="9 10">
    <name type="scientific">Jiangella asiatica</name>
    <dbReference type="NCBI Taxonomy" id="2530372"/>
    <lineage>
        <taxon>Bacteria</taxon>
        <taxon>Bacillati</taxon>
        <taxon>Actinomycetota</taxon>
        <taxon>Actinomycetes</taxon>
        <taxon>Jiangellales</taxon>
        <taxon>Jiangellaceae</taxon>
        <taxon>Jiangella</taxon>
    </lineage>
</organism>
<evidence type="ECO:0000256" key="2">
    <source>
        <dbReference type="ARBA" id="ARBA00022448"/>
    </source>
</evidence>
<accession>A0A4R5DN46</accession>
<dbReference type="PANTHER" id="PTHR32243">
    <property type="entry name" value="MALTOSE TRANSPORT SYSTEM PERMEASE-RELATED"/>
    <property type="match status" value="1"/>
</dbReference>
<keyword evidence="4 7" id="KW-0812">Transmembrane</keyword>
<feature type="transmembrane region" description="Helical" evidence="7">
    <location>
        <begin position="113"/>
        <end position="134"/>
    </location>
</feature>
<dbReference type="SUPFAM" id="SSF161098">
    <property type="entry name" value="MetI-like"/>
    <property type="match status" value="1"/>
</dbReference>
<keyword evidence="6 7" id="KW-0472">Membrane</keyword>
<dbReference type="Proteomes" id="UP000294739">
    <property type="component" value="Unassembled WGS sequence"/>
</dbReference>
<dbReference type="EMBL" id="SMKZ01000005">
    <property type="protein sequence ID" value="TDE13544.1"/>
    <property type="molecule type" value="Genomic_DNA"/>
</dbReference>
<evidence type="ECO:0000313" key="9">
    <source>
        <dbReference type="EMBL" id="TDE13544.1"/>
    </source>
</evidence>
<feature type="transmembrane region" description="Helical" evidence="7">
    <location>
        <begin position="257"/>
        <end position="280"/>
    </location>
</feature>
<keyword evidence="10" id="KW-1185">Reference proteome</keyword>
<comment type="similarity">
    <text evidence="7">Belongs to the binding-protein-dependent transport system permease family.</text>
</comment>
<evidence type="ECO:0000256" key="3">
    <source>
        <dbReference type="ARBA" id="ARBA00022475"/>
    </source>
</evidence>
<feature type="transmembrane region" description="Helical" evidence="7">
    <location>
        <begin position="79"/>
        <end position="101"/>
    </location>
</feature>
<dbReference type="InParanoid" id="A0A4R5DN46"/>
<evidence type="ECO:0000313" key="10">
    <source>
        <dbReference type="Proteomes" id="UP000294739"/>
    </source>
</evidence>
<dbReference type="Pfam" id="PF00528">
    <property type="entry name" value="BPD_transp_1"/>
    <property type="match status" value="1"/>
</dbReference>
<gene>
    <name evidence="9" type="ORF">E1269_05815</name>
</gene>
<evidence type="ECO:0000256" key="4">
    <source>
        <dbReference type="ARBA" id="ARBA00022692"/>
    </source>
</evidence>
<dbReference type="CDD" id="cd06261">
    <property type="entry name" value="TM_PBP2"/>
    <property type="match status" value="1"/>
</dbReference>
<evidence type="ECO:0000256" key="6">
    <source>
        <dbReference type="ARBA" id="ARBA00023136"/>
    </source>
</evidence>